<comment type="caution">
    <text evidence="2">The sequence shown here is derived from an EMBL/GenBank/DDBJ whole genome shotgun (WGS) entry which is preliminary data.</text>
</comment>
<keyword evidence="3" id="KW-1185">Reference proteome</keyword>
<dbReference type="AlphaFoldDB" id="A0AAD6T1R5"/>
<gene>
    <name evidence="2" type="ORF">C8F04DRAFT_1180207</name>
</gene>
<evidence type="ECO:0000313" key="2">
    <source>
        <dbReference type="EMBL" id="KAJ7037739.1"/>
    </source>
</evidence>
<accession>A0AAD6T1R5</accession>
<organism evidence="2 3">
    <name type="scientific">Mycena alexandri</name>
    <dbReference type="NCBI Taxonomy" id="1745969"/>
    <lineage>
        <taxon>Eukaryota</taxon>
        <taxon>Fungi</taxon>
        <taxon>Dikarya</taxon>
        <taxon>Basidiomycota</taxon>
        <taxon>Agaricomycotina</taxon>
        <taxon>Agaricomycetes</taxon>
        <taxon>Agaricomycetidae</taxon>
        <taxon>Agaricales</taxon>
        <taxon>Marasmiineae</taxon>
        <taxon>Mycenaceae</taxon>
        <taxon>Mycena</taxon>
    </lineage>
</organism>
<dbReference type="Proteomes" id="UP001218188">
    <property type="component" value="Unassembled WGS sequence"/>
</dbReference>
<feature type="region of interest" description="Disordered" evidence="1">
    <location>
        <begin position="214"/>
        <end position="238"/>
    </location>
</feature>
<protein>
    <submittedName>
        <fullName evidence="2">Uncharacterized protein</fullName>
    </submittedName>
</protein>
<evidence type="ECO:0000313" key="3">
    <source>
        <dbReference type="Proteomes" id="UP001218188"/>
    </source>
</evidence>
<name>A0AAD6T1R5_9AGAR</name>
<dbReference type="EMBL" id="JARJCM010000035">
    <property type="protein sequence ID" value="KAJ7037739.1"/>
    <property type="molecule type" value="Genomic_DNA"/>
</dbReference>
<sequence>MADWRHRSSSPASLHLAHHRNTAVESPLQAAERENARLQTENSTLKAAYSELANAVPALVALTSNPFGLPTSGHSLTTAPLPPLREADYPLVRFWHRTKFTKSDGVSPNTGPSRRGATAVSQGINVTGQFIEDENGQVVDGFRVSAILKVAGHIWHGFVKGGIAPPTWGQASIAVITLYNNEMCRQFPELRYCAENWKARKLATTNYSSWYTTHGTPRAAKEQPKGKRRIQSPPPDIRKKVKLDDEGLLSFNPLWEPSLSTPAAPAATTPVGGAVLIVASTPPPLPLPTVLSNGEGGDVHAPSDSTAVQPVVVGPSSSGSADVSALSHAALIASAFPPPLPPVAPSPVPAVAPPPVSAAASGAAPKKDAKMTSSKAMTARNLCAKVWITEHHGTRIEFSRYWDSITGSAKETYWNVQSTVAKSGGTPDVARGDDNDLTFGRLSWCPLISNVLDLAPSYYMPTVSVTRENDVCLILSRENERLDIPRPTSIRLRAIFTGVHFLRGSEVWGSIMMGDIPRDIRISCGTNGRGCFTEGVGLWASMAK</sequence>
<reference evidence="2" key="1">
    <citation type="submission" date="2023-03" db="EMBL/GenBank/DDBJ databases">
        <title>Massive genome expansion in bonnet fungi (Mycena s.s.) driven by repeated elements and novel gene families across ecological guilds.</title>
        <authorList>
            <consortium name="Lawrence Berkeley National Laboratory"/>
            <person name="Harder C.B."/>
            <person name="Miyauchi S."/>
            <person name="Viragh M."/>
            <person name="Kuo A."/>
            <person name="Thoen E."/>
            <person name="Andreopoulos B."/>
            <person name="Lu D."/>
            <person name="Skrede I."/>
            <person name="Drula E."/>
            <person name="Henrissat B."/>
            <person name="Morin E."/>
            <person name="Kohler A."/>
            <person name="Barry K."/>
            <person name="LaButti K."/>
            <person name="Morin E."/>
            <person name="Salamov A."/>
            <person name="Lipzen A."/>
            <person name="Mereny Z."/>
            <person name="Hegedus B."/>
            <person name="Baldrian P."/>
            <person name="Stursova M."/>
            <person name="Weitz H."/>
            <person name="Taylor A."/>
            <person name="Grigoriev I.V."/>
            <person name="Nagy L.G."/>
            <person name="Martin F."/>
            <person name="Kauserud H."/>
        </authorList>
    </citation>
    <scope>NUCLEOTIDE SEQUENCE</scope>
    <source>
        <strain evidence="2">CBHHK200</strain>
    </source>
</reference>
<evidence type="ECO:0000256" key="1">
    <source>
        <dbReference type="SAM" id="MobiDB-lite"/>
    </source>
</evidence>
<feature type="region of interest" description="Disordered" evidence="1">
    <location>
        <begin position="1"/>
        <end position="29"/>
    </location>
</feature>
<proteinExistence type="predicted"/>